<reference evidence="1 2" key="1">
    <citation type="journal article" date="2014" name="BMC Genomics">
        <title>Comparative genomics of Bradyrhizobium japonicum CPAC 15 and Bradyrhizobium diazoefficiens CPAC 7: elite model strains for understanding symbiotic performance with soybean.</title>
        <authorList>
            <person name="Siqueira A.F."/>
            <person name="Ormeno-Orrillo E."/>
            <person name="Souza R.C."/>
            <person name="Rodrigues E.P."/>
            <person name="Almeida L.G."/>
            <person name="Barcellos F.G."/>
            <person name="Batista J.S."/>
            <person name="Nakatami A.S."/>
            <person name="Martinez-Romero E."/>
            <person name="Vasconcelos A.T."/>
            <person name="Hungria M."/>
        </authorList>
    </citation>
    <scope>NUCLEOTIDE SEQUENCE [LARGE SCALE GENOMIC DNA]</scope>
    <source>
        <strain evidence="1 2">SEMIA 5080</strain>
    </source>
</reference>
<dbReference type="Proteomes" id="UP000024900">
    <property type="component" value="Unassembled WGS sequence"/>
</dbReference>
<proteinExistence type="predicted"/>
<comment type="caution">
    <text evidence="1">The sequence shown here is derived from an EMBL/GenBank/DDBJ whole genome shotgun (WGS) entry which is preliminary data.</text>
</comment>
<dbReference type="EMBL" id="ADOU02000005">
    <property type="protein sequence ID" value="KGJ66792.1"/>
    <property type="molecule type" value="Genomic_DNA"/>
</dbReference>
<sequence length="81" mass="8139">MTVAAPPPPHAAPTAPTLTVANNSLYVSPGGSIPPLGLEVSVPHAGDNVTVNISGLPKYETITDKLDGKSFSESSVTLTAA</sequence>
<organism evidence="1 2">
    <name type="scientific">Bradyrhizobium diazoefficiens SEMIA 5080</name>
    <dbReference type="NCBI Taxonomy" id="754504"/>
    <lineage>
        <taxon>Bacteria</taxon>
        <taxon>Pseudomonadati</taxon>
        <taxon>Pseudomonadota</taxon>
        <taxon>Alphaproteobacteria</taxon>
        <taxon>Hyphomicrobiales</taxon>
        <taxon>Nitrobacteraceae</taxon>
        <taxon>Bradyrhizobium</taxon>
    </lineage>
</organism>
<gene>
    <name evidence="1" type="ORF">BJA5080_03411</name>
</gene>
<dbReference type="AlphaFoldDB" id="A0A837CCC6"/>
<protein>
    <submittedName>
        <fullName evidence="1">Uncharacterized protein</fullName>
    </submittedName>
</protein>
<evidence type="ECO:0000313" key="2">
    <source>
        <dbReference type="Proteomes" id="UP000024900"/>
    </source>
</evidence>
<evidence type="ECO:0000313" key="1">
    <source>
        <dbReference type="EMBL" id="KGJ66792.1"/>
    </source>
</evidence>
<name>A0A837CCC6_9BRAD</name>
<accession>A0A837CCC6</accession>
<dbReference type="RefSeq" id="WP_028176093.1">
    <property type="nucleotide sequence ID" value="NZ_ADOU02000005.1"/>
</dbReference>